<dbReference type="Gene3D" id="1.20.120.160">
    <property type="entry name" value="HPT domain"/>
    <property type="match status" value="1"/>
</dbReference>
<dbReference type="GO" id="GO:0005886">
    <property type="term" value="C:plasma membrane"/>
    <property type="evidence" value="ECO:0007669"/>
    <property type="project" value="UniProtKB-SubCell"/>
</dbReference>
<dbReference type="CDD" id="cd17546">
    <property type="entry name" value="REC_hyHK_CKI1_RcsC-like"/>
    <property type="match status" value="1"/>
</dbReference>
<keyword evidence="10" id="KW-0067">ATP-binding</keyword>
<evidence type="ECO:0000256" key="14">
    <source>
        <dbReference type="PROSITE-ProRule" id="PRU00169"/>
    </source>
</evidence>
<evidence type="ECO:0000313" key="21">
    <source>
        <dbReference type="Proteomes" id="UP001321582"/>
    </source>
</evidence>
<evidence type="ECO:0000256" key="8">
    <source>
        <dbReference type="ARBA" id="ARBA00022692"/>
    </source>
</evidence>
<dbReference type="GO" id="GO:0009927">
    <property type="term" value="F:histidine phosphotransfer kinase activity"/>
    <property type="evidence" value="ECO:0007669"/>
    <property type="project" value="TreeGrafter"/>
</dbReference>
<feature type="modified residue" description="4-aspartylphosphate" evidence="14">
    <location>
        <position position="659"/>
    </location>
</feature>
<evidence type="ECO:0000256" key="5">
    <source>
        <dbReference type="ARBA" id="ARBA00022519"/>
    </source>
</evidence>
<evidence type="ECO:0000256" key="4">
    <source>
        <dbReference type="ARBA" id="ARBA00022475"/>
    </source>
</evidence>
<feature type="domain" description="PAC" evidence="18">
    <location>
        <begin position="76"/>
        <end position="130"/>
    </location>
</feature>
<feature type="domain" description="PAS" evidence="17">
    <location>
        <begin position="5"/>
        <end position="76"/>
    </location>
</feature>
<dbReference type="PROSITE" id="PS50110">
    <property type="entry name" value="RESPONSE_REGULATORY"/>
    <property type="match status" value="1"/>
</dbReference>
<dbReference type="CDD" id="cd00082">
    <property type="entry name" value="HisKA"/>
    <property type="match status" value="1"/>
</dbReference>
<evidence type="ECO:0000259" key="18">
    <source>
        <dbReference type="PROSITE" id="PS50113"/>
    </source>
</evidence>
<keyword evidence="21" id="KW-1185">Reference proteome</keyword>
<dbReference type="NCBIfam" id="TIGR00229">
    <property type="entry name" value="sensory_box"/>
    <property type="match status" value="1"/>
</dbReference>
<proteinExistence type="predicted"/>
<evidence type="ECO:0000259" key="15">
    <source>
        <dbReference type="PROSITE" id="PS50109"/>
    </source>
</evidence>
<keyword evidence="4" id="KW-1003">Cell membrane</keyword>
<keyword evidence="8" id="KW-0812">Transmembrane</keyword>
<dbReference type="PANTHER" id="PTHR43047:SF72">
    <property type="entry name" value="OSMOSENSING HISTIDINE PROTEIN KINASE SLN1"/>
    <property type="match status" value="1"/>
</dbReference>
<dbReference type="KEGG" id="haby:HLVA_01250"/>
<keyword evidence="12" id="KW-0472">Membrane</keyword>
<accession>A0AAU9D0R8</accession>
<dbReference type="InterPro" id="IPR003661">
    <property type="entry name" value="HisK_dim/P_dom"/>
</dbReference>
<evidence type="ECO:0000259" key="16">
    <source>
        <dbReference type="PROSITE" id="PS50110"/>
    </source>
</evidence>
<keyword evidence="11" id="KW-1133">Transmembrane helix</keyword>
<evidence type="ECO:0000256" key="3">
    <source>
        <dbReference type="ARBA" id="ARBA00012438"/>
    </source>
</evidence>
<dbReference type="SUPFAM" id="SSF55785">
    <property type="entry name" value="PYP-like sensor domain (PAS domain)"/>
    <property type="match status" value="1"/>
</dbReference>
<evidence type="ECO:0000256" key="7">
    <source>
        <dbReference type="ARBA" id="ARBA00022679"/>
    </source>
</evidence>
<dbReference type="SUPFAM" id="SSF55874">
    <property type="entry name" value="ATPase domain of HSP90 chaperone/DNA topoisomerase II/histidine kinase"/>
    <property type="match status" value="1"/>
</dbReference>
<dbReference type="SMART" id="SM00388">
    <property type="entry name" value="HisKA"/>
    <property type="match status" value="1"/>
</dbReference>
<gene>
    <name evidence="20" type="ORF">HLVA_01250</name>
</gene>
<dbReference type="SMART" id="SM00448">
    <property type="entry name" value="REC"/>
    <property type="match status" value="1"/>
</dbReference>
<dbReference type="AlphaFoldDB" id="A0AAU9D0R8"/>
<dbReference type="InterPro" id="IPR013767">
    <property type="entry name" value="PAS_fold"/>
</dbReference>
<dbReference type="InterPro" id="IPR001789">
    <property type="entry name" value="Sig_transdc_resp-reg_receiver"/>
</dbReference>
<dbReference type="InterPro" id="IPR003594">
    <property type="entry name" value="HATPase_dom"/>
</dbReference>
<sequence length="802" mass="93769">MEEDTIKNLYKLLEKRENEVELVDESDKLVYVNRKVVNLTKYTKDEFFGKNPNILKSGKHSKEFYEKLWNRVLEGESWEGFFINKKKDGRLFYEKAIIVPFLDEKGKVREFLKIGNQIKKEEYSEKKLKWIVEKIDDVFVDISNAMILVCGDKISSFNVLAKKLSENNNGNLKIEDIFDWKSSLEFENSIYKNLDFNEFKNILLKCIKDNIDFVTKLKDGTWVEVTSYKINCKDVNLLILKNIDARRKKEEKNLSYRIGLENEIEVRDKFVRTITHEIRSPLSVILGYSENIMKENRDIKGVKEIYQTSKYLLELVNNILDFSKFSSGKIILEKIDFDIYELVSSVKSMVLAEITRKKLKLKLVVDNDVPRLLNGAEYRIRQILLNLISNSIKFTKEGFVDVEIYYKENKLIIVEKDSGVGIPKGKQKAIFDPFVQADESVERKYGGTGLGLSIVKEIVMAMGGTIVLESERNKGCKFTLKIPIEKSEKSENILEIENWIENMGGDYESRELMMSAIESLEKRDKKLKEAIKNKKIEKIKFITHKLKGVSGNFGFIKLEKISKEINDEVKKEKFDFEKIDKLFLELNKNIEEISNYYEEGIEERNNLNGKVLVIEDDIFNNRLLKKVIEEKGLDVETAFNGKEGLNKILNEDYDLIFLDEKMPILDGIGLLNIIKERELKKDTYIILLTGNYFGGKEIENLKEKGVDEIIQKPLEIEALNYKLKTFFYVPNNIKNRLKELVKDLSREEFMTKEEFEEKLGFSDLNNLIFRKLISNWKENESYLKTEVVLNNLLDFFLQNKDK</sequence>
<evidence type="ECO:0000256" key="9">
    <source>
        <dbReference type="ARBA" id="ARBA00022777"/>
    </source>
</evidence>
<dbReference type="Pfam" id="PF00072">
    <property type="entry name" value="Response_reg"/>
    <property type="match status" value="1"/>
</dbReference>
<evidence type="ECO:0000259" key="19">
    <source>
        <dbReference type="PROSITE" id="PS50894"/>
    </source>
</evidence>
<dbReference type="InterPro" id="IPR036890">
    <property type="entry name" value="HATPase_C_sf"/>
</dbReference>
<dbReference type="InterPro" id="IPR036641">
    <property type="entry name" value="HPT_dom_sf"/>
</dbReference>
<dbReference type="InterPro" id="IPR004358">
    <property type="entry name" value="Sig_transdc_His_kin-like_C"/>
</dbReference>
<dbReference type="InterPro" id="IPR000014">
    <property type="entry name" value="PAS"/>
</dbReference>
<dbReference type="InterPro" id="IPR035965">
    <property type="entry name" value="PAS-like_dom_sf"/>
</dbReference>
<dbReference type="CDD" id="cd00130">
    <property type="entry name" value="PAS"/>
    <property type="match status" value="1"/>
</dbReference>
<dbReference type="InterPro" id="IPR005467">
    <property type="entry name" value="His_kinase_dom"/>
</dbReference>
<dbReference type="PROSITE" id="PS50109">
    <property type="entry name" value="HIS_KIN"/>
    <property type="match status" value="1"/>
</dbReference>
<dbReference type="SMART" id="SM00387">
    <property type="entry name" value="HATPase_c"/>
    <property type="match status" value="1"/>
</dbReference>
<keyword evidence="5" id="KW-0997">Cell inner membrane</keyword>
<evidence type="ECO:0000256" key="13">
    <source>
        <dbReference type="PROSITE-ProRule" id="PRU00110"/>
    </source>
</evidence>
<dbReference type="FunFam" id="3.30.565.10:FF:000010">
    <property type="entry name" value="Sensor histidine kinase RcsC"/>
    <property type="match status" value="1"/>
</dbReference>
<dbReference type="Pfam" id="PF00512">
    <property type="entry name" value="HisKA"/>
    <property type="match status" value="1"/>
</dbReference>
<dbReference type="SUPFAM" id="SSF47226">
    <property type="entry name" value="Histidine-containing phosphotransfer domain, HPT domain"/>
    <property type="match status" value="1"/>
</dbReference>
<dbReference type="Gene3D" id="3.40.50.2300">
    <property type="match status" value="1"/>
</dbReference>
<evidence type="ECO:0000256" key="2">
    <source>
        <dbReference type="ARBA" id="ARBA00004429"/>
    </source>
</evidence>
<dbReference type="SUPFAM" id="SSF52172">
    <property type="entry name" value="CheY-like"/>
    <property type="match status" value="1"/>
</dbReference>
<dbReference type="PRINTS" id="PR00344">
    <property type="entry name" value="BCTRLSENSOR"/>
</dbReference>
<dbReference type="SUPFAM" id="SSF47384">
    <property type="entry name" value="Homodimeric domain of signal transducing histidine kinase"/>
    <property type="match status" value="1"/>
</dbReference>
<keyword evidence="6 14" id="KW-0597">Phosphoprotein</keyword>
<dbReference type="PANTHER" id="PTHR43047">
    <property type="entry name" value="TWO-COMPONENT HISTIDINE PROTEIN KINASE"/>
    <property type="match status" value="1"/>
</dbReference>
<keyword evidence="7" id="KW-0808">Transferase</keyword>
<feature type="modified residue" description="Phosphohistidine" evidence="13">
    <location>
        <position position="544"/>
    </location>
</feature>
<dbReference type="InterPro" id="IPR011006">
    <property type="entry name" value="CheY-like_superfamily"/>
</dbReference>
<name>A0AAU9D0R8_9FUSO</name>
<dbReference type="InterPro" id="IPR000700">
    <property type="entry name" value="PAS-assoc_C"/>
</dbReference>
<evidence type="ECO:0000256" key="6">
    <source>
        <dbReference type="ARBA" id="ARBA00022553"/>
    </source>
</evidence>
<dbReference type="GO" id="GO:0006355">
    <property type="term" value="P:regulation of DNA-templated transcription"/>
    <property type="evidence" value="ECO:0007669"/>
    <property type="project" value="InterPro"/>
</dbReference>
<evidence type="ECO:0000313" key="20">
    <source>
        <dbReference type="EMBL" id="BDU49556.1"/>
    </source>
</evidence>
<reference evidence="20 21" key="1">
    <citation type="submission" date="2022-11" db="EMBL/GenBank/DDBJ databases">
        <title>Haliovirga abyssi gen. nov., sp. nov., a mesophilic fermentative bacterium isolated from the Iheya North hydrothermal field and the proposal of Haliovirgaceae fam. nov.</title>
        <authorList>
            <person name="Miyazaki U."/>
            <person name="Tame A."/>
            <person name="Miyazaki J."/>
            <person name="Takai K."/>
            <person name="Sawayama S."/>
            <person name="Kitajima M."/>
            <person name="Okamoto A."/>
            <person name="Nakagawa S."/>
        </authorList>
    </citation>
    <scope>NUCLEOTIDE SEQUENCE [LARGE SCALE GENOMIC DNA]</scope>
    <source>
        <strain evidence="20 21">IC12</strain>
    </source>
</reference>
<dbReference type="Gene3D" id="1.10.287.130">
    <property type="match status" value="1"/>
</dbReference>
<dbReference type="PROSITE" id="PS50112">
    <property type="entry name" value="PAS"/>
    <property type="match status" value="1"/>
</dbReference>
<dbReference type="EMBL" id="AP027059">
    <property type="protein sequence ID" value="BDU49556.1"/>
    <property type="molecule type" value="Genomic_DNA"/>
</dbReference>
<feature type="domain" description="Histidine kinase" evidence="15">
    <location>
        <begin position="273"/>
        <end position="486"/>
    </location>
</feature>
<feature type="domain" description="HPt" evidence="19">
    <location>
        <begin position="505"/>
        <end position="600"/>
    </location>
</feature>
<dbReference type="InterPro" id="IPR036097">
    <property type="entry name" value="HisK_dim/P_sf"/>
</dbReference>
<dbReference type="Pfam" id="PF01627">
    <property type="entry name" value="Hpt"/>
    <property type="match status" value="1"/>
</dbReference>
<keyword evidence="9" id="KW-0418">Kinase</keyword>
<dbReference type="Gene3D" id="3.30.565.10">
    <property type="entry name" value="Histidine kinase-like ATPase, C-terminal domain"/>
    <property type="match status" value="1"/>
</dbReference>
<evidence type="ECO:0000256" key="1">
    <source>
        <dbReference type="ARBA" id="ARBA00000085"/>
    </source>
</evidence>
<dbReference type="CDD" id="cd16922">
    <property type="entry name" value="HATPase_EvgS-ArcB-TorS-like"/>
    <property type="match status" value="1"/>
</dbReference>
<evidence type="ECO:0000259" key="17">
    <source>
        <dbReference type="PROSITE" id="PS50112"/>
    </source>
</evidence>
<evidence type="ECO:0000256" key="10">
    <source>
        <dbReference type="ARBA" id="ARBA00022840"/>
    </source>
</evidence>
<feature type="domain" description="Response regulatory" evidence="16">
    <location>
        <begin position="610"/>
        <end position="727"/>
    </location>
</feature>
<evidence type="ECO:0000256" key="12">
    <source>
        <dbReference type="ARBA" id="ARBA00023136"/>
    </source>
</evidence>
<organism evidence="20 21">
    <name type="scientific">Haliovirga abyssi</name>
    <dbReference type="NCBI Taxonomy" id="2996794"/>
    <lineage>
        <taxon>Bacteria</taxon>
        <taxon>Fusobacteriati</taxon>
        <taxon>Fusobacteriota</taxon>
        <taxon>Fusobacteriia</taxon>
        <taxon>Fusobacteriales</taxon>
        <taxon>Haliovirgaceae</taxon>
        <taxon>Haliovirga</taxon>
    </lineage>
</organism>
<dbReference type="Pfam" id="PF02518">
    <property type="entry name" value="HATPase_c"/>
    <property type="match status" value="1"/>
</dbReference>
<comment type="catalytic activity">
    <reaction evidence="1">
        <text>ATP + protein L-histidine = ADP + protein N-phospho-L-histidine.</text>
        <dbReference type="EC" id="2.7.13.3"/>
    </reaction>
</comment>
<dbReference type="EC" id="2.7.13.3" evidence="3"/>
<dbReference type="PROSITE" id="PS50113">
    <property type="entry name" value="PAC"/>
    <property type="match status" value="1"/>
</dbReference>
<dbReference type="PROSITE" id="PS50894">
    <property type="entry name" value="HPT"/>
    <property type="match status" value="1"/>
</dbReference>
<dbReference type="Pfam" id="PF00989">
    <property type="entry name" value="PAS"/>
    <property type="match status" value="1"/>
</dbReference>
<dbReference type="InterPro" id="IPR008207">
    <property type="entry name" value="Sig_transdc_His_kin_Hpt_dom"/>
</dbReference>
<comment type="subcellular location">
    <subcellularLocation>
        <location evidence="2">Cell inner membrane</location>
        <topology evidence="2">Multi-pass membrane protein</topology>
    </subcellularLocation>
</comment>
<dbReference type="GO" id="GO:0000155">
    <property type="term" value="F:phosphorelay sensor kinase activity"/>
    <property type="evidence" value="ECO:0007669"/>
    <property type="project" value="InterPro"/>
</dbReference>
<dbReference type="RefSeq" id="WP_307904508.1">
    <property type="nucleotide sequence ID" value="NZ_AP027059.1"/>
</dbReference>
<dbReference type="Gene3D" id="3.30.450.20">
    <property type="entry name" value="PAS domain"/>
    <property type="match status" value="1"/>
</dbReference>
<dbReference type="Proteomes" id="UP001321582">
    <property type="component" value="Chromosome"/>
</dbReference>
<keyword evidence="10" id="KW-0547">Nucleotide-binding</keyword>
<protein>
    <recommendedName>
        <fullName evidence="3">histidine kinase</fullName>
        <ecNumber evidence="3">2.7.13.3</ecNumber>
    </recommendedName>
</protein>
<evidence type="ECO:0000256" key="11">
    <source>
        <dbReference type="ARBA" id="ARBA00022989"/>
    </source>
</evidence>